<organism evidence="7 8">
    <name type="scientific">Paenibacillus thiaminolyticus</name>
    <name type="common">Bacillus thiaminolyticus</name>
    <dbReference type="NCBI Taxonomy" id="49283"/>
    <lineage>
        <taxon>Bacteria</taxon>
        <taxon>Bacillati</taxon>
        <taxon>Bacillota</taxon>
        <taxon>Bacilli</taxon>
        <taxon>Bacillales</taxon>
        <taxon>Paenibacillaceae</taxon>
        <taxon>Paenibacillus</taxon>
    </lineage>
</organism>
<dbReference type="EMBL" id="JAMDMM010000035">
    <property type="protein sequence ID" value="MCY9609153.1"/>
    <property type="molecule type" value="Genomic_DNA"/>
</dbReference>
<evidence type="ECO:0000256" key="1">
    <source>
        <dbReference type="ARBA" id="ARBA00022741"/>
    </source>
</evidence>
<dbReference type="SMART" id="SM00487">
    <property type="entry name" value="DEXDc"/>
    <property type="match status" value="1"/>
</dbReference>
<evidence type="ECO:0000259" key="5">
    <source>
        <dbReference type="PROSITE" id="PS51192"/>
    </source>
</evidence>
<evidence type="ECO:0000256" key="4">
    <source>
        <dbReference type="ARBA" id="ARBA00022840"/>
    </source>
</evidence>
<dbReference type="Pfam" id="PF00270">
    <property type="entry name" value="DEAD"/>
    <property type="match status" value="1"/>
</dbReference>
<comment type="caution">
    <text evidence="7">The sequence shown here is derived from an EMBL/GenBank/DDBJ whole genome shotgun (WGS) entry which is preliminary data.</text>
</comment>
<dbReference type="Proteomes" id="UP001209276">
    <property type="component" value="Unassembled WGS sequence"/>
</dbReference>
<feature type="domain" description="Helicase ATP-binding" evidence="5">
    <location>
        <begin position="18"/>
        <end position="182"/>
    </location>
</feature>
<dbReference type="InterPro" id="IPR014001">
    <property type="entry name" value="Helicase_ATP-bd"/>
</dbReference>
<feature type="non-terminal residue" evidence="7">
    <location>
        <position position="394"/>
    </location>
</feature>
<proteinExistence type="predicted"/>
<protein>
    <submittedName>
        <fullName evidence="7">ATP-dependent helicase HrpB</fullName>
    </submittedName>
</protein>
<keyword evidence="3 7" id="KW-0347">Helicase</keyword>
<keyword evidence="1" id="KW-0547">Nucleotide-binding</keyword>
<dbReference type="InterPro" id="IPR001650">
    <property type="entry name" value="Helicase_C-like"/>
</dbReference>
<dbReference type="PROSITE" id="PS51192">
    <property type="entry name" value="HELICASE_ATP_BIND_1"/>
    <property type="match status" value="1"/>
</dbReference>
<dbReference type="GO" id="GO:0004386">
    <property type="term" value="F:helicase activity"/>
    <property type="evidence" value="ECO:0007669"/>
    <property type="project" value="UniProtKB-KW"/>
</dbReference>
<sequence length="394" mass="42402">MVEQQNRLPIEDALPALKEALQAGSGAVLVAEPGAGKTTRVPLALLDEPWLRGQRIVMLEPRRLAARSAARYMARAMGEKPGETVGYRVRLDTKVSAATRVEVITEGVLTRMLQEDPALEGVGLLIFDEFHERHLHADLGLALALESQALLRGDLRILVMSATLEAEPVAALLGGVPVIHSPGRTYPVDTHYAPQPESVPLERAVARTIAAALQRHDGDLMAFLPGAGEIRRTEEALYAELRSHGMDGRVRIAPLFGQLSAEAQDAAIAPGTDGRRKVVLATALAETSLTVEGVRIVVDSGLMRVPRFSPRTGMTRLETLPVSRASADQRRGRAGRLGPGVCYRLWPEARHAQLPAQTTPEIMDADLAPLVLELAAWGTAAADLRWLTPPPAAA</sequence>
<evidence type="ECO:0000313" key="7">
    <source>
        <dbReference type="EMBL" id="MCY9609153.1"/>
    </source>
</evidence>
<dbReference type="CDD" id="cd17990">
    <property type="entry name" value="DEXHc_HrpB"/>
    <property type="match status" value="1"/>
</dbReference>
<evidence type="ECO:0000256" key="2">
    <source>
        <dbReference type="ARBA" id="ARBA00022801"/>
    </source>
</evidence>
<name>A0ABT4FZS2_PANTH</name>
<dbReference type="NCBIfam" id="TIGR01970">
    <property type="entry name" value="DEAH_box_HrpB"/>
    <property type="match status" value="1"/>
</dbReference>
<gene>
    <name evidence="7" type="primary">hrpB</name>
    <name evidence="7" type="ORF">M5W83_18575</name>
</gene>
<dbReference type="InterPro" id="IPR027417">
    <property type="entry name" value="P-loop_NTPase"/>
</dbReference>
<keyword evidence="8" id="KW-1185">Reference proteome</keyword>
<dbReference type="Pfam" id="PF00271">
    <property type="entry name" value="Helicase_C"/>
    <property type="match status" value="1"/>
</dbReference>
<dbReference type="PANTHER" id="PTHR43519:SF1">
    <property type="entry name" value="ATP-DEPENDENT RNA HELICASE HRPB"/>
    <property type="match status" value="1"/>
</dbReference>
<keyword evidence="4" id="KW-0067">ATP-binding</keyword>
<dbReference type="InterPro" id="IPR010225">
    <property type="entry name" value="HrpB"/>
</dbReference>
<evidence type="ECO:0000259" key="6">
    <source>
        <dbReference type="PROSITE" id="PS51194"/>
    </source>
</evidence>
<dbReference type="PANTHER" id="PTHR43519">
    <property type="entry name" value="ATP-DEPENDENT RNA HELICASE HRPB"/>
    <property type="match status" value="1"/>
</dbReference>
<dbReference type="InterPro" id="IPR049614">
    <property type="entry name" value="HrpB_DEXH"/>
</dbReference>
<keyword evidence="2" id="KW-0378">Hydrolase</keyword>
<evidence type="ECO:0000313" key="8">
    <source>
        <dbReference type="Proteomes" id="UP001209276"/>
    </source>
</evidence>
<dbReference type="CDD" id="cd18791">
    <property type="entry name" value="SF2_C_RHA"/>
    <property type="match status" value="1"/>
</dbReference>
<dbReference type="SUPFAM" id="SSF52540">
    <property type="entry name" value="P-loop containing nucleoside triphosphate hydrolases"/>
    <property type="match status" value="1"/>
</dbReference>
<dbReference type="RefSeq" id="WP_268574310.1">
    <property type="nucleotide sequence ID" value="NZ_JAMDMM010000035.1"/>
</dbReference>
<dbReference type="InterPro" id="IPR011545">
    <property type="entry name" value="DEAD/DEAH_box_helicase_dom"/>
</dbReference>
<dbReference type="Gene3D" id="3.40.50.300">
    <property type="entry name" value="P-loop containing nucleotide triphosphate hydrolases"/>
    <property type="match status" value="2"/>
</dbReference>
<evidence type="ECO:0000256" key="3">
    <source>
        <dbReference type="ARBA" id="ARBA00022806"/>
    </source>
</evidence>
<accession>A0ABT4FZS2</accession>
<reference evidence="7 8" key="1">
    <citation type="submission" date="2022-05" db="EMBL/GenBank/DDBJ databases">
        <title>Genome Sequencing of Bee-Associated Microbes.</title>
        <authorList>
            <person name="Dunlap C."/>
        </authorList>
    </citation>
    <scope>NUCLEOTIDE SEQUENCE [LARGE SCALE GENOMIC DNA]</scope>
    <source>
        <strain evidence="7 8">NRRL B-14613</strain>
    </source>
</reference>
<dbReference type="PROSITE" id="PS51194">
    <property type="entry name" value="HELICASE_CTER"/>
    <property type="match status" value="1"/>
</dbReference>
<feature type="domain" description="Helicase C-terminal" evidence="6">
    <location>
        <begin position="208"/>
        <end position="378"/>
    </location>
</feature>
<dbReference type="SMART" id="SM00490">
    <property type="entry name" value="HELICc"/>
    <property type="match status" value="1"/>
</dbReference>